<protein>
    <submittedName>
        <fullName evidence="2">Uncharacterized protein</fullName>
    </submittedName>
</protein>
<keyword evidence="3" id="KW-1185">Reference proteome</keyword>
<dbReference type="EMBL" id="CP003199">
    <property type="protein sequence ID" value="AEW45566.1"/>
    <property type="molecule type" value="Genomic_DNA"/>
</dbReference>
<feature type="transmembrane region" description="Helical" evidence="1">
    <location>
        <begin position="6"/>
        <end position="26"/>
    </location>
</feature>
<keyword evidence="1" id="KW-0812">Transmembrane</keyword>
<dbReference type="HOGENOM" id="CLU_098620_3_0_14"/>
<gene>
    <name evidence="2" type="ordered locus">MHC_03530</name>
</gene>
<reference evidence="2 3" key="1">
    <citation type="journal article" date="2012" name="J. Bacteriol.">
        <title>Complete genome sequence of Mycoplasma haemocanis strain Illinois.</title>
        <authorList>
            <person name="do Nascimento N.C."/>
            <person name="Guimaraes A.M."/>
            <person name="Santos A.P."/>
            <person name="Sanmiguel P.J."/>
            <person name="Messick J.B."/>
        </authorList>
    </citation>
    <scope>NUCLEOTIDE SEQUENCE [LARGE SCALE GENOMIC DNA]</scope>
    <source>
        <strain evidence="2 3">Illinois</strain>
    </source>
</reference>
<evidence type="ECO:0000313" key="2">
    <source>
        <dbReference type="EMBL" id="AEW45566.1"/>
    </source>
</evidence>
<dbReference type="OrthoDB" id="9825193at2"/>
<dbReference type="STRING" id="1111676.MHC_03530"/>
<dbReference type="AlphaFoldDB" id="H6N7E4"/>
<name>H6N7E4_MYCHN</name>
<proteinExistence type="predicted"/>
<dbReference type="KEGG" id="mhe:MHC_03530"/>
<accession>H6N7E4</accession>
<evidence type="ECO:0000256" key="1">
    <source>
        <dbReference type="SAM" id="Phobius"/>
    </source>
</evidence>
<evidence type="ECO:0000313" key="3">
    <source>
        <dbReference type="Proteomes" id="UP000009135"/>
    </source>
</evidence>
<keyword evidence="1" id="KW-0472">Membrane</keyword>
<organism evidence="2 3">
    <name type="scientific">Mycoplasma haemocanis (strain Illinois)</name>
    <dbReference type="NCBI Taxonomy" id="1111676"/>
    <lineage>
        <taxon>Bacteria</taxon>
        <taxon>Bacillati</taxon>
        <taxon>Mycoplasmatota</taxon>
        <taxon>Mollicutes</taxon>
        <taxon>Mycoplasmataceae</taxon>
        <taxon>Mycoplasma</taxon>
    </lineage>
</organism>
<sequence>MNKLIVVSTAGIGAAGTGGFGIYNFYLKNSKDGSLKAKLISEKFTLLTNKQEDSKHWEELKNKYNAIKGSADKAFEVSDKELTVDDLKALCRDYLNRGQENLYSKVKRWCVVPVTVSDHLKTLKLNLLSTENNGTTDKDKWESLASGYKSSNDKIVGLEVADKNAWTTLRDKCKDLITKKNYEDEFDINLKSAARWCTQKSDKE</sequence>
<dbReference type="Proteomes" id="UP000009135">
    <property type="component" value="Chromosome"/>
</dbReference>
<keyword evidence="1" id="KW-1133">Transmembrane helix</keyword>